<dbReference type="Gene3D" id="3.40.630.30">
    <property type="match status" value="1"/>
</dbReference>
<dbReference type="GO" id="GO:0035267">
    <property type="term" value="C:NuA4 histone acetyltransferase complex"/>
    <property type="evidence" value="ECO:0007669"/>
    <property type="project" value="TreeGrafter"/>
</dbReference>
<dbReference type="PROSITE" id="PS51726">
    <property type="entry name" value="MYST_HAT"/>
    <property type="match status" value="1"/>
</dbReference>
<evidence type="ECO:0000256" key="6">
    <source>
        <dbReference type="ARBA" id="ARBA00023015"/>
    </source>
</evidence>
<keyword evidence="9" id="KW-0012">Acyltransferase</keyword>
<dbReference type="PANTHER" id="PTHR10615">
    <property type="entry name" value="HISTONE ACETYLTRANSFERASE"/>
    <property type="match status" value="1"/>
</dbReference>
<dbReference type="GO" id="GO:0006355">
    <property type="term" value="P:regulation of DNA-templated transcription"/>
    <property type="evidence" value="ECO:0007669"/>
    <property type="project" value="InterPro"/>
</dbReference>
<proteinExistence type="predicted"/>
<dbReference type="GO" id="GO:0046972">
    <property type="term" value="F:histone H4K16 acetyltransferase activity"/>
    <property type="evidence" value="ECO:0007669"/>
    <property type="project" value="TreeGrafter"/>
</dbReference>
<dbReference type="GO" id="GO:0005634">
    <property type="term" value="C:nucleus"/>
    <property type="evidence" value="ECO:0007669"/>
    <property type="project" value="UniProtKB-SubCell"/>
</dbReference>
<reference evidence="11 12" key="1">
    <citation type="submission" date="2019-01" db="EMBL/GenBank/DDBJ databases">
        <title>Draft genome sequence of Psathyrella aberdarensis IHI B618.</title>
        <authorList>
            <person name="Buettner E."/>
            <person name="Kellner H."/>
        </authorList>
    </citation>
    <scope>NUCLEOTIDE SEQUENCE [LARGE SCALE GENOMIC DNA]</scope>
    <source>
        <strain evidence="11 12">IHI B618</strain>
    </source>
</reference>
<evidence type="ECO:0000259" key="10">
    <source>
        <dbReference type="PROSITE" id="PS51726"/>
    </source>
</evidence>
<evidence type="ECO:0000256" key="5">
    <source>
        <dbReference type="ARBA" id="ARBA00022833"/>
    </source>
</evidence>
<name>A0A4Q2D7Y4_9AGAR</name>
<evidence type="ECO:0000256" key="4">
    <source>
        <dbReference type="ARBA" id="ARBA00022771"/>
    </source>
</evidence>
<keyword evidence="2" id="KW-0808">Transferase</keyword>
<gene>
    <name evidence="11" type="ORF">EST38_g10223</name>
</gene>
<evidence type="ECO:0000256" key="7">
    <source>
        <dbReference type="ARBA" id="ARBA00023163"/>
    </source>
</evidence>
<dbReference type="Proteomes" id="UP000290288">
    <property type="component" value="Unassembled WGS sequence"/>
</dbReference>
<keyword evidence="12" id="KW-1185">Reference proteome</keyword>
<dbReference type="AlphaFoldDB" id="A0A4Q2D7Y4"/>
<dbReference type="Gene3D" id="3.30.60.60">
    <property type="entry name" value="N-acetyl transferase-like"/>
    <property type="match status" value="1"/>
</dbReference>
<comment type="caution">
    <text evidence="11">The sequence shown here is derived from an EMBL/GenBank/DDBJ whole genome shotgun (WGS) entry which is preliminary data.</text>
</comment>
<protein>
    <recommendedName>
        <fullName evidence="10">MYST-type HAT domain-containing protein</fullName>
    </recommendedName>
</protein>
<keyword evidence="4" id="KW-0863">Zinc-finger</keyword>
<keyword evidence="3" id="KW-0479">Metal-binding</keyword>
<dbReference type="PANTHER" id="PTHR10615:SF219">
    <property type="entry name" value="HISTONE ACETYLTRANSFERASE KAT5"/>
    <property type="match status" value="1"/>
</dbReference>
<dbReference type="GO" id="GO:0008270">
    <property type="term" value="F:zinc ion binding"/>
    <property type="evidence" value="ECO:0007669"/>
    <property type="project" value="UniProtKB-KW"/>
</dbReference>
<evidence type="ECO:0000256" key="9">
    <source>
        <dbReference type="ARBA" id="ARBA00023315"/>
    </source>
</evidence>
<sequence>MPEEKRGDPIISTTNRNFEYVYFGEYRIGTWYPSPYPPNDADLDEIPPTSALAKSMISFASRTAGRSHTSTSDLIVRTMKPQGGDLPSLWVCDRCFKYFSEPVSSEIHRKRCTVACPPGKRVYGRDPLSIWEVDGAQEKLYCQMLSLFGKLFIDIKTIFFDLDNCYELSRRAGKVGTPERPLSALGLRGYLSYWVATLIRFFRRVLSVLPPTTKSIVISTGNFPDATRVTPDPVPRKKKNNDADLHAEIATLKTPLDLMTEDAAFALNEVGLLTKRLKSEDDSDEEGEDGEFIITRSLVERVAAERKIKRMVLDLNCVLLPE</sequence>
<evidence type="ECO:0000313" key="12">
    <source>
        <dbReference type="Proteomes" id="UP000290288"/>
    </source>
</evidence>
<feature type="domain" description="MYST-type HAT" evidence="10">
    <location>
        <begin position="13"/>
        <end position="255"/>
    </location>
</feature>
<keyword evidence="7" id="KW-0804">Transcription</keyword>
<comment type="subcellular location">
    <subcellularLocation>
        <location evidence="1">Nucleus</location>
    </subcellularLocation>
</comment>
<dbReference type="EMBL" id="SDEE01000530">
    <property type="protein sequence ID" value="RXW15633.1"/>
    <property type="molecule type" value="Genomic_DNA"/>
</dbReference>
<dbReference type="SUPFAM" id="SSF55729">
    <property type="entry name" value="Acyl-CoA N-acyltransferases (Nat)"/>
    <property type="match status" value="1"/>
</dbReference>
<evidence type="ECO:0000256" key="3">
    <source>
        <dbReference type="ARBA" id="ARBA00022723"/>
    </source>
</evidence>
<evidence type="ECO:0000256" key="2">
    <source>
        <dbReference type="ARBA" id="ARBA00022679"/>
    </source>
</evidence>
<evidence type="ECO:0000256" key="1">
    <source>
        <dbReference type="ARBA" id="ARBA00004123"/>
    </source>
</evidence>
<dbReference type="InterPro" id="IPR002717">
    <property type="entry name" value="HAT_MYST-type"/>
</dbReference>
<keyword evidence="6" id="KW-0805">Transcription regulation</keyword>
<evidence type="ECO:0000256" key="8">
    <source>
        <dbReference type="ARBA" id="ARBA00023242"/>
    </source>
</evidence>
<evidence type="ECO:0000313" key="11">
    <source>
        <dbReference type="EMBL" id="RXW15633.1"/>
    </source>
</evidence>
<dbReference type="OrthoDB" id="787137at2759"/>
<dbReference type="Pfam" id="PF01853">
    <property type="entry name" value="MOZ_SAS"/>
    <property type="match status" value="1"/>
</dbReference>
<keyword evidence="8" id="KW-0539">Nucleus</keyword>
<organism evidence="11 12">
    <name type="scientific">Candolleomyces aberdarensis</name>
    <dbReference type="NCBI Taxonomy" id="2316362"/>
    <lineage>
        <taxon>Eukaryota</taxon>
        <taxon>Fungi</taxon>
        <taxon>Dikarya</taxon>
        <taxon>Basidiomycota</taxon>
        <taxon>Agaricomycotina</taxon>
        <taxon>Agaricomycetes</taxon>
        <taxon>Agaricomycetidae</taxon>
        <taxon>Agaricales</taxon>
        <taxon>Agaricineae</taxon>
        <taxon>Psathyrellaceae</taxon>
        <taxon>Candolleomyces</taxon>
    </lineage>
</organism>
<dbReference type="InterPro" id="IPR016181">
    <property type="entry name" value="Acyl_CoA_acyltransferase"/>
</dbReference>
<dbReference type="InterPro" id="IPR050603">
    <property type="entry name" value="MYST_HAT"/>
</dbReference>
<keyword evidence="5" id="KW-0862">Zinc</keyword>
<dbReference type="STRING" id="2316362.A0A4Q2D7Y4"/>
<accession>A0A4Q2D7Y4</accession>